<name>A0A385JN52_PROVU</name>
<organism evidence="2">
    <name type="scientific">Proteus vulgaris</name>
    <dbReference type="NCBI Taxonomy" id="585"/>
    <lineage>
        <taxon>Bacteria</taxon>
        <taxon>Pseudomonadati</taxon>
        <taxon>Pseudomonadota</taxon>
        <taxon>Gammaproteobacteria</taxon>
        <taxon>Enterobacterales</taxon>
        <taxon>Morganellaceae</taxon>
        <taxon>Proteus</taxon>
    </lineage>
</organism>
<dbReference type="InterPro" id="IPR029044">
    <property type="entry name" value="Nucleotide-diphossugar_trans"/>
</dbReference>
<dbReference type="AlphaFoldDB" id="A0A385JN52"/>
<reference evidence="2" key="1">
    <citation type="journal article" date="2017" name="PLoS ONE">
        <title>Genetic diversity of the O antigens of Proteus species and the development of a suspension array for molecular serotyping.</title>
        <authorList>
            <person name="Yu X."/>
            <person name="Torzewska A."/>
            <person name="Zhang X."/>
            <person name="Yin Z."/>
            <person name="Drzewiecka D."/>
            <person name="Cao H."/>
            <person name="Liu B."/>
            <person name="Knirel Y.A."/>
            <person name="Rozalski A."/>
            <person name="Wang L."/>
        </authorList>
    </citation>
    <scope>NUCLEOTIDE SEQUENCE</scope>
    <source>
        <strain evidence="2">CCUG 4677</strain>
    </source>
</reference>
<dbReference type="Pfam" id="PF01755">
    <property type="entry name" value="Glyco_transf_25"/>
    <property type="match status" value="1"/>
</dbReference>
<protein>
    <submittedName>
        <fullName evidence="2">Gt1</fullName>
    </submittedName>
</protein>
<dbReference type="CDD" id="cd06532">
    <property type="entry name" value="Glyco_transf_25"/>
    <property type="match status" value="1"/>
</dbReference>
<evidence type="ECO:0000259" key="1">
    <source>
        <dbReference type="Pfam" id="PF01755"/>
    </source>
</evidence>
<feature type="domain" description="Glycosyl transferase family 25" evidence="1">
    <location>
        <begin position="8"/>
        <end position="189"/>
    </location>
</feature>
<dbReference type="InterPro" id="IPR002654">
    <property type="entry name" value="Glyco_trans_25"/>
</dbReference>
<dbReference type="EMBL" id="KY710714">
    <property type="protein sequence ID" value="AXY99755.1"/>
    <property type="molecule type" value="Genomic_DNA"/>
</dbReference>
<sequence>MYNYKIVTLSLKDALQRRDNFEKNFSQRSSLKFSFFDGIYGKDIPNIELDKIYCSSLANEKIKRELTKGEIGATYSHYLIYKEALEDNVDYIIILEDDSYINEDFDSIIKDLMYKLSPEENSIIFIQQHTLNDKVILSKKPRIEFNNKYSLYKLLGSSQYFVGSYGYIVTKKALTQLVNSYLPIYCVCDHWYFIKKKCNINNFFALNNYLVSTNEEEVRKIDSFINKERSILIKNRSISIIAKMKIKIKYYALRLFNKDWE</sequence>
<evidence type="ECO:0000313" key="2">
    <source>
        <dbReference type="EMBL" id="AXY99755.1"/>
    </source>
</evidence>
<dbReference type="Gene3D" id="3.90.550.10">
    <property type="entry name" value="Spore Coat Polysaccharide Biosynthesis Protein SpsA, Chain A"/>
    <property type="match status" value="1"/>
</dbReference>
<proteinExistence type="predicted"/>
<accession>A0A385JN52</accession>